<dbReference type="Proteomes" id="UP001203607">
    <property type="component" value="Unassembled WGS sequence"/>
</dbReference>
<keyword evidence="6" id="KW-1185">Reference proteome</keyword>
<evidence type="ECO:0000256" key="1">
    <source>
        <dbReference type="ARBA" id="ARBA00001526"/>
    </source>
</evidence>
<reference evidence="5 6" key="1">
    <citation type="submission" date="2022-05" db="EMBL/GenBank/DDBJ databases">
        <authorList>
            <person name="Park J.-S."/>
        </authorList>
    </citation>
    <scope>NUCLEOTIDE SEQUENCE [LARGE SCALE GENOMIC DNA]</scope>
    <source>
        <strain evidence="5 6">2012CJ35-5</strain>
    </source>
</reference>
<dbReference type="EMBL" id="JAMFMA010000005">
    <property type="protein sequence ID" value="MCL6275619.1"/>
    <property type="molecule type" value="Genomic_DNA"/>
</dbReference>
<dbReference type="InterPro" id="IPR000871">
    <property type="entry name" value="Beta-lactam_class-A"/>
</dbReference>
<comment type="catalytic activity">
    <reaction evidence="1">
        <text>a beta-lactam + H2O = a substituted beta-amino acid</text>
        <dbReference type="Rhea" id="RHEA:20401"/>
        <dbReference type="ChEBI" id="CHEBI:15377"/>
        <dbReference type="ChEBI" id="CHEBI:35627"/>
        <dbReference type="ChEBI" id="CHEBI:140347"/>
        <dbReference type="EC" id="3.5.2.6"/>
    </reaction>
</comment>
<dbReference type="Gene3D" id="3.40.710.10">
    <property type="entry name" value="DD-peptidase/beta-lactamase superfamily"/>
    <property type="match status" value="1"/>
</dbReference>
<evidence type="ECO:0000259" key="4">
    <source>
        <dbReference type="Pfam" id="PF13354"/>
    </source>
</evidence>
<protein>
    <recommendedName>
        <fullName evidence="3">beta-lactamase</fullName>
        <ecNumber evidence="3">3.5.2.6</ecNumber>
    </recommendedName>
</protein>
<feature type="domain" description="Beta-lactamase class A catalytic" evidence="4">
    <location>
        <begin position="72"/>
        <end position="331"/>
    </location>
</feature>
<name>A0ABT0PW69_9FLAO</name>
<keyword evidence="5" id="KW-0378">Hydrolase</keyword>
<comment type="caution">
    <text evidence="5">The sequence shown here is derived from an EMBL/GenBank/DDBJ whole genome shotgun (WGS) entry which is preliminary data.</text>
</comment>
<dbReference type="PANTHER" id="PTHR35333:SF3">
    <property type="entry name" value="BETA-LACTAMASE-TYPE TRANSPEPTIDASE FOLD CONTAINING PROTEIN"/>
    <property type="match status" value="1"/>
</dbReference>
<proteinExistence type="inferred from homology"/>
<sequence>MKFEYKVGLWFLVVGLCISSCKKNIDKPLESVLASKDPKIRYVMDSLDQYEVQIRYTQINRRNDSVLFKDFDFQVNTDNYFYPASTVKFPAAVAALEKLNETDTLNVNTRFYIEGDSIETTFAKAVSEIFAVSDNAANNRLLEFLGQDDLNERMRKRGVEPIRIAHRLSTPNADEVTTKSLVIYLNDTTTVNSKPITNHAPLPLKIDKTQKGTGYYADDELQTGAFDFSLKNYFPIAAQHELLKRIIFPEYFPEESRFNLSEQQRELLLKDMHTLPPAIGYDPDTYYDSYVKFLMFGDTQDPMPKHIKIYNKVGYAYGTLTDCAYIQDKENDIDFLVTATILVNKDGIFNDNAYEYDEVGIPFLAQLGRELYQLELERDRN</sequence>
<evidence type="ECO:0000313" key="5">
    <source>
        <dbReference type="EMBL" id="MCL6275619.1"/>
    </source>
</evidence>
<comment type="similarity">
    <text evidence="2">Belongs to the class-A beta-lactamase family.</text>
</comment>
<evidence type="ECO:0000313" key="6">
    <source>
        <dbReference type="Proteomes" id="UP001203607"/>
    </source>
</evidence>
<evidence type="ECO:0000256" key="2">
    <source>
        <dbReference type="ARBA" id="ARBA00009009"/>
    </source>
</evidence>
<dbReference type="Pfam" id="PF13354">
    <property type="entry name" value="Beta-lactamase2"/>
    <property type="match status" value="1"/>
</dbReference>
<dbReference type="SUPFAM" id="SSF56601">
    <property type="entry name" value="beta-lactamase/transpeptidase-like"/>
    <property type="match status" value="1"/>
</dbReference>
<gene>
    <name evidence="5" type="ORF">M3P19_16515</name>
</gene>
<dbReference type="GO" id="GO:0016787">
    <property type="term" value="F:hydrolase activity"/>
    <property type="evidence" value="ECO:0007669"/>
    <property type="project" value="UniProtKB-KW"/>
</dbReference>
<organism evidence="5 6">
    <name type="scientific">Flagellimonas spongiicola</name>
    <dbReference type="NCBI Taxonomy" id="2942208"/>
    <lineage>
        <taxon>Bacteria</taxon>
        <taxon>Pseudomonadati</taxon>
        <taxon>Bacteroidota</taxon>
        <taxon>Flavobacteriia</taxon>
        <taxon>Flavobacteriales</taxon>
        <taxon>Flavobacteriaceae</taxon>
        <taxon>Flagellimonas</taxon>
    </lineage>
</organism>
<accession>A0ABT0PW69</accession>
<dbReference type="InterPro" id="IPR012338">
    <property type="entry name" value="Beta-lactam/transpept-like"/>
</dbReference>
<dbReference type="InterPro" id="IPR045155">
    <property type="entry name" value="Beta-lactam_cat"/>
</dbReference>
<dbReference type="PANTHER" id="PTHR35333">
    <property type="entry name" value="BETA-LACTAMASE"/>
    <property type="match status" value="1"/>
</dbReference>
<evidence type="ECO:0000256" key="3">
    <source>
        <dbReference type="ARBA" id="ARBA00012865"/>
    </source>
</evidence>
<dbReference type="EC" id="3.5.2.6" evidence="3"/>